<evidence type="ECO:0000313" key="2">
    <source>
        <dbReference type="EMBL" id="OQV25523.1"/>
    </source>
</evidence>
<dbReference type="AlphaFoldDB" id="A0A1W0XDI1"/>
<reference evidence="3" key="1">
    <citation type="submission" date="2017-01" db="EMBL/GenBank/DDBJ databases">
        <title>Comparative genomics of anhydrobiosis in the tardigrade Hypsibius dujardini.</title>
        <authorList>
            <person name="Yoshida Y."/>
            <person name="Koutsovoulos G."/>
            <person name="Laetsch D."/>
            <person name="Stevens L."/>
            <person name="Kumar S."/>
            <person name="Horikawa D."/>
            <person name="Ishino K."/>
            <person name="Komine S."/>
            <person name="Tomita M."/>
            <person name="Blaxter M."/>
            <person name="Arakawa K."/>
        </authorList>
    </citation>
    <scope>NUCLEOTIDE SEQUENCE [LARGE SCALE GENOMIC DNA]</scope>
    <source>
        <strain evidence="3">Z151</strain>
    </source>
</reference>
<dbReference type="OrthoDB" id="10234872at2759"/>
<evidence type="ECO:0000256" key="1">
    <source>
        <dbReference type="SAM" id="SignalP"/>
    </source>
</evidence>
<protein>
    <submittedName>
        <fullName evidence="2">Uncharacterized protein</fullName>
    </submittedName>
</protein>
<accession>A0A1W0XDI1</accession>
<gene>
    <name evidence="2" type="ORF">BV898_00463</name>
</gene>
<feature type="signal peptide" evidence="1">
    <location>
        <begin position="1"/>
        <end position="26"/>
    </location>
</feature>
<dbReference type="EMBL" id="MTYJ01000002">
    <property type="protein sequence ID" value="OQV25523.1"/>
    <property type="molecule type" value="Genomic_DNA"/>
</dbReference>
<dbReference type="Proteomes" id="UP000192578">
    <property type="component" value="Unassembled WGS sequence"/>
</dbReference>
<evidence type="ECO:0000313" key="3">
    <source>
        <dbReference type="Proteomes" id="UP000192578"/>
    </source>
</evidence>
<comment type="caution">
    <text evidence="2">The sequence shown here is derived from an EMBL/GenBank/DDBJ whole genome shotgun (WGS) entry which is preliminary data.</text>
</comment>
<sequence>MMLHQRIVYVLIVGVVCFGLVQKCEADSVPYYSSNPSTTTDDAQFKALAQVWARAINVVTETALEHPGTPIANSSGFYLSVVLSIFQDKVRFTQAVDPNSVPLTGAECLALNGVLARDFNNALLHRNDPIVGNITGLPLQGEQLYQQQLQNFGLGLNGFLTAAAANKDVQYPGKWLSVVLTFAKNIAASQLVIDTNDTSPNCLAVTRRLGADALAILSSLNIGDDLDGEAQFKAVLQALATDLTVLQKTADDHIGTPISNSSGFFLSVVLSLNQDYLIFAQQAFNDTATPITGAQCVAVHAMLGQDFAQAIAHRNDAILGQATGLPLQGEQLYQQQLQSLGTNLNVFFAIAAANKNVPNPGKWLSMILDSARDFAASQVIVSTNDTSPNCLTVMKRIGAEVVGIVSSLLE</sequence>
<name>A0A1W0XDI1_HYPEX</name>
<proteinExistence type="predicted"/>
<organism evidence="2 3">
    <name type="scientific">Hypsibius exemplaris</name>
    <name type="common">Freshwater tardigrade</name>
    <dbReference type="NCBI Taxonomy" id="2072580"/>
    <lineage>
        <taxon>Eukaryota</taxon>
        <taxon>Metazoa</taxon>
        <taxon>Ecdysozoa</taxon>
        <taxon>Tardigrada</taxon>
        <taxon>Eutardigrada</taxon>
        <taxon>Parachela</taxon>
        <taxon>Hypsibioidea</taxon>
        <taxon>Hypsibiidae</taxon>
        <taxon>Hypsibius</taxon>
    </lineage>
</organism>
<keyword evidence="1" id="KW-0732">Signal</keyword>
<keyword evidence="3" id="KW-1185">Reference proteome</keyword>
<feature type="chain" id="PRO_5013320461" evidence="1">
    <location>
        <begin position="27"/>
        <end position="410"/>
    </location>
</feature>